<comment type="caution">
    <text evidence="3">The sequence shown here is derived from an EMBL/GenBank/DDBJ whole genome shotgun (WGS) entry which is preliminary data.</text>
</comment>
<dbReference type="EMBL" id="BAAAXQ010000075">
    <property type="protein sequence ID" value="GAA3025296.1"/>
    <property type="molecule type" value="Genomic_DNA"/>
</dbReference>
<dbReference type="Pfam" id="PF13490">
    <property type="entry name" value="zf-HC2"/>
    <property type="match status" value="1"/>
</dbReference>
<dbReference type="RefSeq" id="WP_068710682.1">
    <property type="nucleotide sequence ID" value="NZ_BAAAXQ010000075.1"/>
</dbReference>
<evidence type="ECO:0000256" key="1">
    <source>
        <dbReference type="SAM" id="Phobius"/>
    </source>
</evidence>
<dbReference type="InterPro" id="IPR027383">
    <property type="entry name" value="Znf_put"/>
</dbReference>
<evidence type="ECO:0000259" key="2">
    <source>
        <dbReference type="Pfam" id="PF13490"/>
    </source>
</evidence>
<protein>
    <recommendedName>
        <fullName evidence="2">Putative zinc-finger domain-containing protein</fullName>
    </recommendedName>
</protein>
<keyword evidence="4" id="KW-1185">Reference proteome</keyword>
<keyword evidence="1" id="KW-0472">Membrane</keyword>
<evidence type="ECO:0000313" key="3">
    <source>
        <dbReference type="EMBL" id="GAA3025296.1"/>
    </source>
</evidence>
<organism evidence="3 4">
    <name type="scientific">Tetragenococcus solitarius</name>
    <dbReference type="NCBI Taxonomy" id="71453"/>
    <lineage>
        <taxon>Bacteria</taxon>
        <taxon>Bacillati</taxon>
        <taxon>Bacillota</taxon>
        <taxon>Bacilli</taxon>
        <taxon>Lactobacillales</taxon>
        <taxon>Enterococcaceae</taxon>
        <taxon>Tetragenococcus</taxon>
    </lineage>
</organism>
<feature type="domain" description="Putative zinc-finger" evidence="2">
    <location>
        <begin position="6"/>
        <end position="37"/>
    </location>
</feature>
<gene>
    <name evidence="3" type="ORF">GCM10019998_22240</name>
</gene>
<evidence type="ECO:0000313" key="4">
    <source>
        <dbReference type="Proteomes" id="UP001501577"/>
    </source>
</evidence>
<dbReference type="Proteomes" id="UP001501577">
    <property type="component" value="Unassembled WGS sequence"/>
</dbReference>
<proteinExistence type="predicted"/>
<sequence length="226" mass="26623">MNHSVFKDLVPSYIENLTSEETNRQMQEHMEQCEDCRKYYIEMKEGFSDECFQEKKKENKNVDYLKKVRARNRKKILIITGTLLALFIMIFVGYYFLFVHMWAADEKNVQTTIQKKDNVVTVHFQSKKDNRYLLAMEEYGDQGYGETIIVYENWNIFADSSLNKFSELASSVQDGTDVTYTFLDENNLVLPNGKETKLTNQDKIQIVYKNSMEEIPLKTLYEQATD</sequence>
<accession>A0ABN3YC38</accession>
<keyword evidence="1" id="KW-0812">Transmembrane</keyword>
<name>A0ABN3YC38_9ENTE</name>
<reference evidence="3 4" key="1">
    <citation type="journal article" date="2019" name="Int. J. Syst. Evol. Microbiol.">
        <title>The Global Catalogue of Microorganisms (GCM) 10K type strain sequencing project: providing services to taxonomists for standard genome sequencing and annotation.</title>
        <authorList>
            <consortium name="The Broad Institute Genomics Platform"/>
            <consortium name="The Broad Institute Genome Sequencing Center for Infectious Disease"/>
            <person name="Wu L."/>
            <person name="Ma J."/>
        </authorList>
    </citation>
    <scope>NUCLEOTIDE SEQUENCE [LARGE SCALE GENOMIC DNA]</scope>
    <source>
        <strain evidence="3 4">JCM 8736</strain>
    </source>
</reference>
<keyword evidence="1" id="KW-1133">Transmembrane helix</keyword>
<feature type="transmembrane region" description="Helical" evidence="1">
    <location>
        <begin position="76"/>
        <end position="103"/>
    </location>
</feature>